<organism evidence="6 7">
    <name type="scientific">Rhamnusium bicolor</name>
    <dbReference type="NCBI Taxonomy" id="1586634"/>
    <lineage>
        <taxon>Eukaryota</taxon>
        <taxon>Metazoa</taxon>
        <taxon>Ecdysozoa</taxon>
        <taxon>Arthropoda</taxon>
        <taxon>Hexapoda</taxon>
        <taxon>Insecta</taxon>
        <taxon>Pterygota</taxon>
        <taxon>Neoptera</taxon>
        <taxon>Endopterygota</taxon>
        <taxon>Coleoptera</taxon>
        <taxon>Polyphaga</taxon>
        <taxon>Cucujiformia</taxon>
        <taxon>Chrysomeloidea</taxon>
        <taxon>Cerambycidae</taxon>
        <taxon>Lepturinae</taxon>
        <taxon>Rhagiini</taxon>
        <taxon>Rhamnusium</taxon>
    </lineage>
</organism>
<dbReference type="PANTHER" id="PTHR45627">
    <property type="entry name" value="ADENYLATE CYCLASE TYPE 1"/>
    <property type="match status" value="1"/>
</dbReference>
<evidence type="ECO:0000256" key="3">
    <source>
        <dbReference type="SAM" id="MobiDB-lite"/>
    </source>
</evidence>
<name>A0AAV8ZTL2_9CUCU</name>
<keyword evidence="2" id="KW-0456">Lyase</keyword>
<feature type="transmembrane region" description="Helical" evidence="4">
    <location>
        <begin position="148"/>
        <end position="169"/>
    </location>
</feature>
<dbReference type="GO" id="GO:0006171">
    <property type="term" value="P:cAMP biosynthetic process"/>
    <property type="evidence" value="ECO:0007669"/>
    <property type="project" value="InterPro"/>
</dbReference>
<comment type="caution">
    <text evidence="6">The sequence shown here is derived from an EMBL/GenBank/DDBJ whole genome shotgun (WGS) entry which is preliminary data.</text>
</comment>
<keyword evidence="4" id="KW-0472">Membrane</keyword>
<protein>
    <recommendedName>
        <fullName evidence="5">Adenylate cyclase conserved domain-containing protein</fullName>
    </recommendedName>
</protein>
<dbReference type="GO" id="GO:0004016">
    <property type="term" value="F:adenylate cyclase activity"/>
    <property type="evidence" value="ECO:0007669"/>
    <property type="project" value="InterPro"/>
</dbReference>
<dbReference type="Proteomes" id="UP001162156">
    <property type="component" value="Unassembled WGS sequence"/>
</dbReference>
<reference evidence="6" key="1">
    <citation type="journal article" date="2023" name="Insect Mol. Biol.">
        <title>Genome sequencing provides insights into the evolution of gene families encoding plant cell wall-degrading enzymes in longhorned beetles.</title>
        <authorList>
            <person name="Shin N.R."/>
            <person name="Okamura Y."/>
            <person name="Kirsch R."/>
            <person name="Pauchet Y."/>
        </authorList>
    </citation>
    <scope>NUCLEOTIDE SEQUENCE</scope>
    <source>
        <strain evidence="6">RBIC_L_NR</strain>
    </source>
</reference>
<gene>
    <name evidence="6" type="ORF">NQ314_000857</name>
</gene>
<accession>A0AAV8ZTL2</accession>
<dbReference type="InterPro" id="IPR009398">
    <property type="entry name" value="Adcy_conserved_dom"/>
</dbReference>
<evidence type="ECO:0000256" key="2">
    <source>
        <dbReference type="ARBA" id="ARBA00023239"/>
    </source>
</evidence>
<evidence type="ECO:0000256" key="4">
    <source>
        <dbReference type="SAM" id="Phobius"/>
    </source>
</evidence>
<dbReference type="Pfam" id="PF06327">
    <property type="entry name" value="Adcy_cons_dom"/>
    <property type="match status" value="1"/>
</dbReference>
<keyword evidence="7" id="KW-1185">Reference proteome</keyword>
<evidence type="ECO:0000313" key="7">
    <source>
        <dbReference type="Proteomes" id="UP001162156"/>
    </source>
</evidence>
<sequence length="289" mass="33340">MGEESQHANKSVQNNFDDISVFNMLTDTSVPYQNHPMNGNVAKEMRIMGHGSQHGHSSKLGFNESTEREKNPEDEVNEYLMKAIDARSIDRLRTEHCRTLLLNFRDPLKEAKYVLERDRMLTLYFFCSTFCFVTIILVQIAIFRRNDTAVLCSVPIVSLLIFIPILVYMENINKQLSLPYEIQCLNSVFIDGYNCTSYLNISLNNDNENKDCKPYYLVDVISFTPRFGFDDCVRRISNPYLASEDNHLAGWNGGLPGCLRNLLQRNAHYSMFEQNQVSTDISIFMNYGF</sequence>
<dbReference type="EMBL" id="JANEYF010000250">
    <property type="protein sequence ID" value="KAJ8971125.1"/>
    <property type="molecule type" value="Genomic_DNA"/>
</dbReference>
<dbReference type="GO" id="GO:0000166">
    <property type="term" value="F:nucleotide binding"/>
    <property type="evidence" value="ECO:0007669"/>
    <property type="project" value="UniProtKB-KW"/>
</dbReference>
<keyword evidence="4" id="KW-0812">Transmembrane</keyword>
<feature type="domain" description="Adenylate cyclase conserved" evidence="5">
    <location>
        <begin position="30"/>
        <end position="119"/>
    </location>
</feature>
<evidence type="ECO:0000259" key="5">
    <source>
        <dbReference type="Pfam" id="PF06327"/>
    </source>
</evidence>
<keyword evidence="4" id="KW-1133">Transmembrane helix</keyword>
<dbReference type="GO" id="GO:0005886">
    <property type="term" value="C:plasma membrane"/>
    <property type="evidence" value="ECO:0007669"/>
    <property type="project" value="InterPro"/>
</dbReference>
<dbReference type="PANTHER" id="PTHR45627:SF16">
    <property type="entry name" value="ADENYLATE CYCLASE"/>
    <property type="match status" value="1"/>
</dbReference>
<keyword evidence="1" id="KW-0547">Nucleotide-binding</keyword>
<evidence type="ECO:0000313" key="6">
    <source>
        <dbReference type="EMBL" id="KAJ8971125.1"/>
    </source>
</evidence>
<proteinExistence type="predicted"/>
<feature type="region of interest" description="Disordered" evidence="3">
    <location>
        <begin position="50"/>
        <end position="73"/>
    </location>
</feature>
<dbReference type="GO" id="GO:0007189">
    <property type="term" value="P:adenylate cyclase-activating G protein-coupled receptor signaling pathway"/>
    <property type="evidence" value="ECO:0007669"/>
    <property type="project" value="TreeGrafter"/>
</dbReference>
<dbReference type="AlphaFoldDB" id="A0AAV8ZTL2"/>
<feature type="transmembrane region" description="Helical" evidence="4">
    <location>
        <begin position="121"/>
        <end position="142"/>
    </location>
</feature>
<evidence type="ECO:0000256" key="1">
    <source>
        <dbReference type="ARBA" id="ARBA00022741"/>
    </source>
</evidence>